<dbReference type="InterPro" id="IPR015856">
    <property type="entry name" value="ABC_transpr_CbiO/EcfA_su"/>
</dbReference>
<dbReference type="PROSITE" id="PS50893">
    <property type="entry name" value="ABC_TRANSPORTER_2"/>
    <property type="match status" value="1"/>
</dbReference>
<reference evidence="6 7" key="1">
    <citation type="submission" date="2017-06" db="EMBL/GenBank/DDBJ databases">
        <authorList>
            <person name="Kim H.J."/>
            <person name="Triplett B.A."/>
        </authorList>
    </citation>
    <scope>NUCLEOTIDE SEQUENCE [LARGE SCALE GENOMIC DNA]</scope>
    <source>
        <strain evidence="6 7">DSM 29339</strain>
    </source>
</reference>
<feature type="domain" description="ABC transporter" evidence="5">
    <location>
        <begin position="4"/>
        <end position="224"/>
    </location>
</feature>
<evidence type="ECO:0000256" key="4">
    <source>
        <dbReference type="ARBA" id="ARBA00022840"/>
    </source>
</evidence>
<evidence type="ECO:0000313" key="7">
    <source>
        <dbReference type="Proteomes" id="UP000198426"/>
    </source>
</evidence>
<dbReference type="InterPro" id="IPR003593">
    <property type="entry name" value="AAA+_ATPase"/>
</dbReference>
<dbReference type="Proteomes" id="UP000198426">
    <property type="component" value="Unassembled WGS sequence"/>
</dbReference>
<keyword evidence="3" id="KW-0547">Nucleotide-binding</keyword>
<keyword evidence="7" id="KW-1185">Reference proteome</keyword>
<name>A0A239F003_9RHOB</name>
<dbReference type="PANTHER" id="PTHR43553">
    <property type="entry name" value="HEAVY METAL TRANSPORTER"/>
    <property type="match status" value="1"/>
</dbReference>
<dbReference type="InterPro" id="IPR017871">
    <property type="entry name" value="ABC_transporter-like_CS"/>
</dbReference>
<dbReference type="GO" id="GO:0042626">
    <property type="term" value="F:ATPase-coupled transmembrane transporter activity"/>
    <property type="evidence" value="ECO:0007669"/>
    <property type="project" value="TreeGrafter"/>
</dbReference>
<dbReference type="InterPro" id="IPR027417">
    <property type="entry name" value="P-loop_NTPase"/>
</dbReference>
<dbReference type="SUPFAM" id="SSF52540">
    <property type="entry name" value="P-loop containing nucleoside triphosphate hydrolases"/>
    <property type="match status" value="1"/>
</dbReference>
<dbReference type="EMBL" id="FZOY01000002">
    <property type="protein sequence ID" value="SNS49414.1"/>
    <property type="molecule type" value="Genomic_DNA"/>
</dbReference>
<dbReference type="Pfam" id="PF00005">
    <property type="entry name" value="ABC_tran"/>
    <property type="match status" value="1"/>
</dbReference>
<evidence type="ECO:0000313" key="6">
    <source>
        <dbReference type="EMBL" id="SNS49414.1"/>
    </source>
</evidence>
<dbReference type="PANTHER" id="PTHR43553:SF24">
    <property type="entry name" value="ENERGY-COUPLING FACTOR TRANSPORTER ATP-BINDING PROTEIN ECFA1"/>
    <property type="match status" value="1"/>
</dbReference>
<accession>A0A239F003</accession>
<dbReference type="PROSITE" id="PS00211">
    <property type="entry name" value="ABC_TRANSPORTER_1"/>
    <property type="match status" value="1"/>
</dbReference>
<dbReference type="GO" id="GO:0016887">
    <property type="term" value="F:ATP hydrolysis activity"/>
    <property type="evidence" value="ECO:0007669"/>
    <property type="project" value="InterPro"/>
</dbReference>
<dbReference type="OrthoDB" id="9782163at2"/>
<sequence>MPLLDLRGIEFAFPGQPPILRGADLVLEPGERLCLTGHNGAGKSTLLRIMVGLLRPTAGRVLAFGSERAAEADFHEVRRRAGLVFQDPDDQLFCPTVAEDVAFGPLNLGASRNEAMAIVDRVLRGLELIHLRDRITHKLSGGEKRLVTLATVLAMEPDVLLLDEPTNALDERNEARLTELLLSLPQAMVIVSHDPHFRRRLGTRSLRLQDGRLAPPEPGCRHAVAP</sequence>
<proteinExistence type="inferred from homology"/>
<dbReference type="AlphaFoldDB" id="A0A239F003"/>
<dbReference type="SMART" id="SM00382">
    <property type="entry name" value="AAA"/>
    <property type="match status" value="1"/>
</dbReference>
<dbReference type="InterPro" id="IPR050095">
    <property type="entry name" value="ECF_ABC_transporter_ATP-bd"/>
</dbReference>
<evidence type="ECO:0000256" key="1">
    <source>
        <dbReference type="ARBA" id="ARBA00005417"/>
    </source>
</evidence>
<dbReference type="InterPro" id="IPR003439">
    <property type="entry name" value="ABC_transporter-like_ATP-bd"/>
</dbReference>
<keyword evidence="2" id="KW-0813">Transport</keyword>
<comment type="similarity">
    <text evidence="1">Belongs to the ABC transporter superfamily.</text>
</comment>
<protein>
    <submittedName>
        <fullName evidence="6">Cobalt/nickel transport system ATP-binding protein</fullName>
    </submittedName>
</protein>
<dbReference type="GO" id="GO:0043190">
    <property type="term" value="C:ATP-binding cassette (ABC) transporter complex"/>
    <property type="evidence" value="ECO:0007669"/>
    <property type="project" value="TreeGrafter"/>
</dbReference>
<dbReference type="GO" id="GO:0005524">
    <property type="term" value="F:ATP binding"/>
    <property type="evidence" value="ECO:0007669"/>
    <property type="project" value="UniProtKB-KW"/>
</dbReference>
<evidence type="ECO:0000256" key="2">
    <source>
        <dbReference type="ARBA" id="ARBA00022448"/>
    </source>
</evidence>
<gene>
    <name evidence="6" type="ORF">SAMN05421757_102389</name>
</gene>
<organism evidence="6 7">
    <name type="scientific">Tropicimonas sediminicola</name>
    <dbReference type="NCBI Taxonomy" id="1031541"/>
    <lineage>
        <taxon>Bacteria</taxon>
        <taxon>Pseudomonadati</taxon>
        <taxon>Pseudomonadota</taxon>
        <taxon>Alphaproteobacteria</taxon>
        <taxon>Rhodobacterales</taxon>
        <taxon>Roseobacteraceae</taxon>
        <taxon>Tropicimonas</taxon>
    </lineage>
</organism>
<evidence type="ECO:0000256" key="3">
    <source>
        <dbReference type="ARBA" id="ARBA00022741"/>
    </source>
</evidence>
<dbReference type="CDD" id="cd03225">
    <property type="entry name" value="ABC_cobalt_CbiO_domain1"/>
    <property type="match status" value="1"/>
</dbReference>
<dbReference type="Gene3D" id="3.40.50.300">
    <property type="entry name" value="P-loop containing nucleotide triphosphate hydrolases"/>
    <property type="match status" value="1"/>
</dbReference>
<keyword evidence="4 6" id="KW-0067">ATP-binding</keyword>
<evidence type="ECO:0000259" key="5">
    <source>
        <dbReference type="PROSITE" id="PS50893"/>
    </source>
</evidence>